<comment type="similarity">
    <text evidence="2">Belongs to the RecN family.</text>
</comment>
<name>E6QUI2_9ZZZZ</name>
<evidence type="ECO:0000256" key="4">
    <source>
        <dbReference type="ARBA" id="ARBA00022741"/>
    </source>
</evidence>
<evidence type="ECO:0000259" key="9">
    <source>
        <dbReference type="Pfam" id="PF02463"/>
    </source>
</evidence>
<dbReference type="EMBL" id="CABR01000112">
    <property type="protein sequence ID" value="CBI10905.1"/>
    <property type="molecule type" value="Genomic_DNA"/>
</dbReference>
<keyword evidence="5" id="KW-0227">DNA damage</keyword>
<dbReference type="GO" id="GO:0006281">
    <property type="term" value="P:DNA repair"/>
    <property type="evidence" value="ECO:0007669"/>
    <property type="project" value="UniProtKB-KW"/>
</dbReference>
<dbReference type="PANTHER" id="PTHR11059:SF0">
    <property type="entry name" value="DNA REPAIR PROTEIN RECN"/>
    <property type="match status" value="1"/>
</dbReference>
<evidence type="ECO:0000256" key="8">
    <source>
        <dbReference type="ARBA" id="ARBA00033408"/>
    </source>
</evidence>
<evidence type="ECO:0000256" key="5">
    <source>
        <dbReference type="ARBA" id="ARBA00022763"/>
    </source>
</evidence>
<dbReference type="NCBIfam" id="TIGR00634">
    <property type="entry name" value="recN"/>
    <property type="match status" value="1"/>
</dbReference>
<dbReference type="PIRSF" id="PIRSF003128">
    <property type="entry name" value="RecN"/>
    <property type="match status" value="1"/>
</dbReference>
<dbReference type="InterPro" id="IPR027417">
    <property type="entry name" value="P-loop_NTPase"/>
</dbReference>
<dbReference type="NCBIfam" id="NF008121">
    <property type="entry name" value="PRK10869.1"/>
    <property type="match status" value="1"/>
</dbReference>
<dbReference type="InterPro" id="IPR004604">
    <property type="entry name" value="DNA_recomb/repair_RecN"/>
</dbReference>
<keyword evidence="4" id="KW-0547">Nucleotide-binding</keyword>
<evidence type="ECO:0000256" key="2">
    <source>
        <dbReference type="ARBA" id="ARBA00009441"/>
    </source>
</evidence>
<dbReference type="FunFam" id="3.40.50.300:FF:000319">
    <property type="entry name" value="DNA repair protein RecN"/>
    <property type="match status" value="1"/>
</dbReference>
<feature type="domain" description="RecF/RecN/SMC N-terminal" evidence="9">
    <location>
        <begin position="12"/>
        <end position="505"/>
    </location>
</feature>
<dbReference type="Pfam" id="PF02463">
    <property type="entry name" value="SMC_N"/>
    <property type="match status" value="1"/>
</dbReference>
<comment type="function">
    <text evidence="1">May be involved in recombinational repair of damaged DNA.</text>
</comment>
<dbReference type="PANTHER" id="PTHR11059">
    <property type="entry name" value="DNA REPAIR PROTEIN RECN"/>
    <property type="match status" value="1"/>
</dbReference>
<keyword evidence="7" id="KW-0234">DNA repair</keyword>
<dbReference type="InterPro" id="IPR003395">
    <property type="entry name" value="RecF/RecN/SMC_N"/>
</dbReference>
<protein>
    <recommendedName>
        <fullName evidence="3">DNA repair protein RecN</fullName>
    </recommendedName>
    <alternativeName>
        <fullName evidence="8">Recombination protein N</fullName>
    </alternativeName>
</protein>
<dbReference type="GO" id="GO:0009432">
    <property type="term" value="P:SOS response"/>
    <property type="evidence" value="ECO:0007669"/>
    <property type="project" value="TreeGrafter"/>
</dbReference>
<reference evidence="10" key="1">
    <citation type="submission" date="2009-10" db="EMBL/GenBank/DDBJ databases">
        <title>Diversity of trophic interactions inside an arsenic-rich microbial ecosystem.</title>
        <authorList>
            <person name="Bertin P.N."/>
            <person name="Heinrich-Salmeron A."/>
            <person name="Pelletier E."/>
            <person name="Goulhen-Chollet F."/>
            <person name="Arsene-Ploetze F."/>
            <person name="Gallien S."/>
            <person name="Calteau A."/>
            <person name="Vallenet D."/>
            <person name="Casiot C."/>
            <person name="Chane-Woon-Ming B."/>
            <person name="Giloteaux L."/>
            <person name="Barakat M."/>
            <person name="Bonnefoy V."/>
            <person name="Bruneel O."/>
            <person name="Chandler M."/>
            <person name="Cleiss J."/>
            <person name="Duran R."/>
            <person name="Elbaz-Poulichet F."/>
            <person name="Fonknechten N."/>
            <person name="Lauga B."/>
            <person name="Mornico D."/>
            <person name="Ortet P."/>
            <person name="Schaeffer C."/>
            <person name="Siguier P."/>
            <person name="Alexander Thil Smith A."/>
            <person name="Van Dorsselaer A."/>
            <person name="Weissenbach J."/>
            <person name="Medigue C."/>
            <person name="Le Paslier D."/>
        </authorList>
    </citation>
    <scope>NUCLEOTIDE SEQUENCE</scope>
</reference>
<dbReference type="AlphaFoldDB" id="E6QUI2"/>
<keyword evidence="6" id="KW-0067">ATP-binding</keyword>
<sequence>MLLAISLRDFVLVDKLEIDFEPGMTVLTGETGAGKSLLVDALSLVMGERADAGVVRDGATRAEISAEFHLAQLPALRDWLIAGDLDEDNSCVLRRVIDTGGRSRCFINGRSATVQQLREAGEFLVDLHGQHAHQSLIKAAFQRSVLDAYAGAEALAHQVGTHYRNYQAFTTRLSELQHHQAAAQSERERLLWQEEELAALQFDEEAWETMQAQHMRLAHTMQLGEGVALALENLSEGETNALSMLQALRSNLTELLAFDAHLADTLSLIDSASAELDEASHSLRHYADKLDTDPSQLADLEQNIAQTMSMARKYRVRPEALGTCLIEARARLGELGNESDLAELEMQANAEHAAWQHHAQQLSRIRTTAAEQLSGEVSQIMQHLALAGGQFAIALNPLSEGDAHGMEHIEFLVAPHEGASLKPLAKVASGGELSRISLALQTAISQVAAVPVLIFDEVDVGIGGSVAEAVGQLLRKLADTRQVLCITHLPQVAAQGMHHLQVSKLKQDQGGVISRISHLTDEARVDEIARMLGGAIITDTTRTHAIEMLKQAAGH</sequence>
<organism evidence="10">
    <name type="scientific">mine drainage metagenome</name>
    <dbReference type="NCBI Taxonomy" id="410659"/>
    <lineage>
        <taxon>unclassified sequences</taxon>
        <taxon>metagenomes</taxon>
        <taxon>ecological metagenomes</taxon>
    </lineage>
</organism>
<dbReference type="GO" id="GO:0005524">
    <property type="term" value="F:ATP binding"/>
    <property type="evidence" value="ECO:0007669"/>
    <property type="project" value="UniProtKB-KW"/>
</dbReference>
<dbReference type="SUPFAM" id="SSF52540">
    <property type="entry name" value="P-loop containing nucleoside triphosphate hydrolases"/>
    <property type="match status" value="1"/>
</dbReference>
<gene>
    <name evidence="10" type="primary">recN</name>
    <name evidence="10" type="ORF">CARN7_1708</name>
</gene>
<evidence type="ECO:0000256" key="3">
    <source>
        <dbReference type="ARBA" id="ARBA00021315"/>
    </source>
</evidence>
<dbReference type="Gene3D" id="3.40.50.300">
    <property type="entry name" value="P-loop containing nucleotide triphosphate hydrolases"/>
    <property type="match status" value="2"/>
</dbReference>
<comment type="caution">
    <text evidence="10">The sequence shown here is derived from an EMBL/GenBank/DDBJ whole genome shotgun (WGS) entry which is preliminary data.</text>
</comment>
<proteinExistence type="inferred from homology"/>
<dbReference type="GO" id="GO:0043590">
    <property type="term" value="C:bacterial nucleoid"/>
    <property type="evidence" value="ECO:0007669"/>
    <property type="project" value="TreeGrafter"/>
</dbReference>
<accession>E6QUI2</accession>
<evidence type="ECO:0000256" key="6">
    <source>
        <dbReference type="ARBA" id="ARBA00022840"/>
    </source>
</evidence>
<dbReference type="GO" id="GO:0006310">
    <property type="term" value="P:DNA recombination"/>
    <property type="evidence" value="ECO:0007669"/>
    <property type="project" value="InterPro"/>
</dbReference>
<evidence type="ECO:0000256" key="1">
    <source>
        <dbReference type="ARBA" id="ARBA00003618"/>
    </source>
</evidence>
<dbReference type="CDD" id="cd03241">
    <property type="entry name" value="ABC_RecN"/>
    <property type="match status" value="2"/>
</dbReference>
<evidence type="ECO:0000256" key="7">
    <source>
        <dbReference type="ARBA" id="ARBA00023204"/>
    </source>
</evidence>
<dbReference type="FunFam" id="3.40.50.300:FF:000356">
    <property type="entry name" value="DNA repair protein RecN"/>
    <property type="match status" value="1"/>
</dbReference>
<evidence type="ECO:0000313" key="10">
    <source>
        <dbReference type="EMBL" id="CBI10905.1"/>
    </source>
</evidence>